<dbReference type="Pfam" id="PF00892">
    <property type="entry name" value="EamA"/>
    <property type="match status" value="2"/>
</dbReference>
<evidence type="ECO:0000256" key="6">
    <source>
        <dbReference type="ARBA" id="ARBA00023136"/>
    </source>
</evidence>
<dbReference type="InterPro" id="IPR037185">
    <property type="entry name" value="EmrE-like"/>
</dbReference>
<evidence type="ECO:0000259" key="8">
    <source>
        <dbReference type="Pfam" id="PF00892"/>
    </source>
</evidence>
<reference evidence="9 10" key="1">
    <citation type="submission" date="2018-07" db="EMBL/GenBank/DDBJ databases">
        <title>Desertimonas flava gen. nov. sp. nov.</title>
        <authorList>
            <person name="Liu S."/>
        </authorList>
    </citation>
    <scope>NUCLEOTIDE SEQUENCE [LARGE SCALE GENOMIC DNA]</scope>
    <source>
        <strain evidence="9 10">16Sb5-5</strain>
    </source>
</reference>
<dbReference type="InterPro" id="IPR000620">
    <property type="entry name" value="EamA_dom"/>
</dbReference>
<evidence type="ECO:0000313" key="9">
    <source>
        <dbReference type="EMBL" id="RCK68671.1"/>
    </source>
</evidence>
<sequence length="291" mass="30506">MAALVTMAAIWGSTFFLIKDVVSRVPVTDMLVVRFAIATVALVVVLAPRRQLVLSRPVLVRGSLLGLVFGAAQVLQTYGLELTSASISGFVTGLYVVITPLLTWVLLRHRVGLLTWLAVALATVGLGVLSLQGLQVSPGALLTLASAACYALHIVGLGRWSEPGTALSLTVVQLAVVTVVCLPPALADGLTLPATGFDWGAVLYLALIAGSFTMLLQTWAQSQVPATRAAVVMSLEPVFGALFAVALGGESFTWRITVGGLSILAAMYLVELGPLLRRRRAGPRDRAGLPA</sequence>
<feature type="transmembrane region" description="Helical" evidence="7">
    <location>
        <begin position="254"/>
        <end position="276"/>
    </location>
</feature>
<evidence type="ECO:0000256" key="4">
    <source>
        <dbReference type="ARBA" id="ARBA00022692"/>
    </source>
</evidence>
<dbReference type="AlphaFoldDB" id="A0A367YUM6"/>
<keyword evidence="4 7" id="KW-0812">Transmembrane</keyword>
<evidence type="ECO:0000256" key="1">
    <source>
        <dbReference type="ARBA" id="ARBA00004651"/>
    </source>
</evidence>
<feature type="transmembrane region" description="Helical" evidence="7">
    <location>
        <begin position="87"/>
        <end position="107"/>
    </location>
</feature>
<dbReference type="Proteomes" id="UP000252770">
    <property type="component" value="Unassembled WGS sequence"/>
</dbReference>
<feature type="transmembrane region" description="Helical" evidence="7">
    <location>
        <begin position="199"/>
        <end position="217"/>
    </location>
</feature>
<evidence type="ECO:0000256" key="2">
    <source>
        <dbReference type="ARBA" id="ARBA00007362"/>
    </source>
</evidence>
<keyword evidence="5 7" id="KW-1133">Transmembrane helix</keyword>
<evidence type="ECO:0000256" key="3">
    <source>
        <dbReference type="ARBA" id="ARBA00022475"/>
    </source>
</evidence>
<keyword evidence="3" id="KW-1003">Cell membrane</keyword>
<accession>A0A367YUM6</accession>
<dbReference type="EMBL" id="QOUI01000010">
    <property type="protein sequence ID" value="RCK68671.1"/>
    <property type="molecule type" value="Genomic_DNA"/>
</dbReference>
<gene>
    <name evidence="9" type="ORF">DT076_14990</name>
</gene>
<evidence type="ECO:0000256" key="7">
    <source>
        <dbReference type="SAM" id="Phobius"/>
    </source>
</evidence>
<feature type="transmembrane region" description="Helical" evidence="7">
    <location>
        <begin position="167"/>
        <end position="187"/>
    </location>
</feature>
<dbReference type="SUPFAM" id="SSF103481">
    <property type="entry name" value="Multidrug resistance efflux transporter EmrE"/>
    <property type="match status" value="2"/>
</dbReference>
<dbReference type="PANTHER" id="PTHR42920:SF5">
    <property type="entry name" value="EAMA DOMAIN-CONTAINING PROTEIN"/>
    <property type="match status" value="1"/>
</dbReference>
<keyword evidence="10" id="KW-1185">Reference proteome</keyword>
<feature type="transmembrane region" description="Helical" evidence="7">
    <location>
        <begin position="114"/>
        <end position="134"/>
    </location>
</feature>
<comment type="subcellular location">
    <subcellularLocation>
        <location evidence="1">Cell membrane</location>
        <topology evidence="1">Multi-pass membrane protein</topology>
    </subcellularLocation>
</comment>
<evidence type="ECO:0000313" key="10">
    <source>
        <dbReference type="Proteomes" id="UP000252770"/>
    </source>
</evidence>
<feature type="domain" description="EamA" evidence="8">
    <location>
        <begin position="3"/>
        <end position="130"/>
    </location>
</feature>
<feature type="transmembrane region" description="Helical" evidence="7">
    <location>
        <begin position="140"/>
        <end position="160"/>
    </location>
</feature>
<name>A0A367YUM6_9ACTN</name>
<feature type="domain" description="EamA" evidence="8">
    <location>
        <begin position="138"/>
        <end position="270"/>
    </location>
</feature>
<comment type="caution">
    <text evidence="9">The sequence shown here is derived from an EMBL/GenBank/DDBJ whole genome shotgun (WGS) entry which is preliminary data.</text>
</comment>
<keyword evidence="6 7" id="KW-0472">Membrane</keyword>
<proteinExistence type="inferred from homology"/>
<evidence type="ECO:0000256" key="5">
    <source>
        <dbReference type="ARBA" id="ARBA00022989"/>
    </source>
</evidence>
<feature type="transmembrane region" description="Helical" evidence="7">
    <location>
        <begin position="27"/>
        <end position="46"/>
    </location>
</feature>
<protein>
    <submittedName>
        <fullName evidence="9">DMT family transporter</fullName>
    </submittedName>
</protein>
<organism evidence="9 10">
    <name type="scientific">Desertihabitans brevis</name>
    <dbReference type="NCBI Taxonomy" id="2268447"/>
    <lineage>
        <taxon>Bacteria</taxon>
        <taxon>Bacillati</taxon>
        <taxon>Actinomycetota</taxon>
        <taxon>Actinomycetes</taxon>
        <taxon>Propionibacteriales</taxon>
        <taxon>Propionibacteriaceae</taxon>
        <taxon>Desertihabitans</taxon>
    </lineage>
</organism>
<comment type="similarity">
    <text evidence="2">Belongs to the EamA transporter family.</text>
</comment>
<dbReference type="GO" id="GO:0005886">
    <property type="term" value="C:plasma membrane"/>
    <property type="evidence" value="ECO:0007669"/>
    <property type="project" value="UniProtKB-SubCell"/>
</dbReference>
<dbReference type="PANTHER" id="PTHR42920">
    <property type="entry name" value="OS03G0707200 PROTEIN-RELATED"/>
    <property type="match status" value="1"/>
</dbReference>
<feature type="transmembrane region" description="Helical" evidence="7">
    <location>
        <begin position="58"/>
        <end position="75"/>
    </location>
</feature>
<feature type="transmembrane region" description="Helical" evidence="7">
    <location>
        <begin position="229"/>
        <end position="248"/>
    </location>
</feature>
<dbReference type="InterPro" id="IPR051258">
    <property type="entry name" value="Diverse_Substrate_Transporter"/>
</dbReference>